<gene>
    <name evidence="1" type="ordered locus">Mthe_1284</name>
</gene>
<dbReference type="EMBL" id="CP000477">
    <property type="protein sequence ID" value="ABK15062.1"/>
    <property type="molecule type" value="Genomic_DNA"/>
</dbReference>
<evidence type="ECO:0000313" key="1">
    <source>
        <dbReference type="EMBL" id="ABK15062.1"/>
    </source>
</evidence>
<accession>A0B8N8</accession>
<dbReference type="AlphaFoldDB" id="A0B8N8"/>
<keyword evidence="2" id="KW-1185">Reference proteome</keyword>
<dbReference type="Proteomes" id="UP000000674">
    <property type="component" value="Chromosome"/>
</dbReference>
<dbReference type="HOGENOM" id="CLU_104487_0_0_2"/>
<protein>
    <submittedName>
        <fullName evidence="1">Uncharacterized protein</fullName>
    </submittedName>
</protein>
<dbReference type="KEGG" id="mtp:Mthe_1284"/>
<name>A0B8N8_METTP</name>
<evidence type="ECO:0000313" key="2">
    <source>
        <dbReference type="Proteomes" id="UP000000674"/>
    </source>
</evidence>
<dbReference type="OrthoDB" id="383634at2157"/>
<sequence length="188" mass="20218">MKLLVVVISTIICLTCAATANENATNESYTYIFLQQATGGSFVSDGSGNYTLSLTGVIPYTVVFSDRPARLAKFVKMEDFLTGFDFDPQNPPNAAVMIQGANETVDVVVLELTAPIYDAANQTLMYAAKLTSDFEFKSGWANDLTARADPALPEEFEDVALIIDDAAINRCDPGLPCMCGDICCPICS</sequence>
<reference evidence="1 2" key="1">
    <citation type="submission" date="2006-10" db="EMBL/GenBank/DDBJ databases">
        <title>Complete sequence of Methanosaeta thermophila PT.</title>
        <authorList>
            <consortium name="US DOE Joint Genome Institute"/>
            <person name="Copeland A."/>
            <person name="Lucas S."/>
            <person name="Lapidus A."/>
            <person name="Barry K."/>
            <person name="Detter J.C."/>
            <person name="Glavina del Rio T."/>
            <person name="Hammon N."/>
            <person name="Israni S."/>
            <person name="Pitluck S."/>
            <person name="Chain P."/>
            <person name="Malfatti S."/>
            <person name="Shin M."/>
            <person name="Vergez L."/>
            <person name="Schmutz J."/>
            <person name="Larimer F."/>
            <person name="Land M."/>
            <person name="Hauser L."/>
            <person name="Kyrpides N."/>
            <person name="Kim E."/>
            <person name="Smith K.S."/>
            <person name="Ingram-Smith C."/>
            <person name="Richardson P."/>
        </authorList>
    </citation>
    <scope>NUCLEOTIDE SEQUENCE [LARGE SCALE GENOMIC DNA]</scope>
    <source>
        <strain evidence="2">DSM 6194 / JCM 14653 / NBRC 101360 / PT</strain>
    </source>
</reference>
<proteinExistence type="predicted"/>
<dbReference type="GeneID" id="4461952"/>
<dbReference type="RefSeq" id="WP_011696454.1">
    <property type="nucleotide sequence ID" value="NC_008553.1"/>
</dbReference>
<organism evidence="1 2">
    <name type="scientific">Methanothrix thermoacetophila (strain DSM 6194 / JCM 14653 / NBRC 101360 / PT)</name>
    <name type="common">Methanosaeta thermophila</name>
    <dbReference type="NCBI Taxonomy" id="349307"/>
    <lineage>
        <taxon>Archaea</taxon>
        <taxon>Methanobacteriati</taxon>
        <taxon>Methanobacteriota</taxon>
        <taxon>Stenosarchaea group</taxon>
        <taxon>Methanomicrobia</taxon>
        <taxon>Methanotrichales</taxon>
        <taxon>Methanotrichaceae</taxon>
        <taxon>Methanothrix</taxon>
    </lineage>
</organism>